<evidence type="ECO:0000256" key="1">
    <source>
        <dbReference type="ARBA" id="ARBA00022771"/>
    </source>
</evidence>
<dbReference type="Gene3D" id="3.30.40.10">
    <property type="entry name" value="Zinc/RING finger domain, C3HC4 (zinc finger)"/>
    <property type="match status" value="1"/>
</dbReference>
<dbReference type="InterPro" id="IPR013083">
    <property type="entry name" value="Znf_RING/FYVE/PHD"/>
</dbReference>
<reference evidence="5" key="1">
    <citation type="submission" date="2023-10" db="EMBL/GenBank/DDBJ databases">
        <title>Genome assembly of Pristionchus species.</title>
        <authorList>
            <person name="Yoshida K."/>
            <person name="Sommer R.J."/>
        </authorList>
    </citation>
    <scope>NUCLEOTIDE SEQUENCE</scope>
    <source>
        <strain evidence="5">RS0144</strain>
    </source>
</reference>
<name>A0AAV5S904_9BILA</name>
<evidence type="ECO:0000313" key="6">
    <source>
        <dbReference type="Proteomes" id="UP001432027"/>
    </source>
</evidence>
<dbReference type="Proteomes" id="UP001432027">
    <property type="component" value="Unassembled WGS sequence"/>
</dbReference>
<keyword evidence="6" id="KW-1185">Reference proteome</keyword>
<keyword evidence="1 3" id="KW-0479">Metal-binding</keyword>
<evidence type="ECO:0000259" key="4">
    <source>
        <dbReference type="PROSITE" id="PS50089"/>
    </source>
</evidence>
<dbReference type="GO" id="GO:0008270">
    <property type="term" value="F:zinc ion binding"/>
    <property type="evidence" value="ECO:0007669"/>
    <property type="project" value="UniProtKB-KW"/>
</dbReference>
<dbReference type="EMBL" id="BTSX01000001">
    <property type="protein sequence ID" value="GMS79233.1"/>
    <property type="molecule type" value="Genomic_DNA"/>
</dbReference>
<feature type="domain" description="RING-type" evidence="4">
    <location>
        <begin position="117"/>
        <end position="159"/>
    </location>
</feature>
<accession>A0AAV5S904</accession>
<evidence type="ECO:0000313" key="5">
    <source>
        <dbReference type="EMBL" id="GMS79233.1"/>
    </source>
</evidence>
<keyword evidence="1 3" id="KW-0863">Zinc-finger</keyword>
<protein>
    <recommendedName>
        <fullName evidence="4">RING-type domain-containing protein</fullName>
    </recommendedName>
</protein>
<evidence type="ECO:0000256" key="2">
    <source>
        <dbReference type="ARBA" id="ARBA00022833"/>
    </source>
</evidence>
<dbReference type="PROSITE" id="PS50089">
    <property type="entry name" value="ZF_RING_2"/>
    <property type="match status" value="1"/>
</dbReference>
<feature type="non-terminal residue" evidence="5">
    <location>
        <position position="1"/>
    </location>
</feature>
<proteinExistence type="predicted"/>
<dbReference type="InterPro" id="IPR001841">
    <property type="entry name" value="Znf_RING"/>
</dbReference>
<dbReference type="Pfam" id="PF13639">
    <property type="entry name" value="zf-RING_2"/>
    <property type="match status" value="1"/>
</dbReference>
<dbReference type="CDD" id="cd16449">
    <property type="entry name" value="RING-HC"/>
    <property type="match status" value="1"/>
</dbReference>
<comment type="caution">
    <text evidence="5">The sequence shown here is derived from an EMBL/GenBank/DDBJ whole genome shotgun (WGS) entry which is preliminary data.</text>
</comment>
<sequence>KTLNYSSMTNVVQWSIYNFCISDGLIWAFTRGPEAWNVVAVQNSEEPSSRLDLLFQDNERLKLVKFLPNRANCERVVIHEYTLLDSDFPSLNRYLNATPQLTNNTGIQSSVKSFSSCKICLIEYGNRSISAIIPCGHVACSECIQKTLEMSNKTCSFCRGKVQKLLRLYE</sequence>
<dbReference type="SUPFAM" id="SSF57850">
    <property type="entry name" value="RING/U-box"/>
    <property type="match status" value="1"/>
</dbReference>
<gene>
    <name evidence="5" type="ORF">PENTCL1PPCAC_1408</name>
</gene>
<dbReference type="AlphaFoldDB" id="A0AAV5S904"/>
<evidence type="ECO:0000256" key="3">
    <source>
        <dbReference type="PROSITE-ProRule" id="PRU00175"/>
    </source>
</evidence>
<feature type="non-terminal residue" evidence="5">
    <location>
        <position position="170"/>
    </location>
</feature>
<dbReference type="SMART" id="SM00184">
    <property type="entry name" value="RING"/>
    <property type="match status" value="1"/>
</dbReference>
<keyword evidence="2" id="KW-0862">Zinc</keyword>
<organism evidence="5 6">
    <name type="scientific">Pristionchus entomophagus</name>
    <dbReference type="NCBI Taxonomy" id="358040"/>
    <lineage>
        <taxon>Eukaryota</taxon>
        <taxon>Metazoa</taxon>
        <taxon>Ecdysozoa</taxon>
        <taxon>Nematoda</taxon>
        <taxon>Chromadorea</taxon>
        <taxon>Rhabditida</taxon>
        <taxon>Rhabditina</taxon>
        <taxon>Diplogasteromorpha</taxon>
        <taxon>Diplogasteroidea</taxon>
        <taxon>Neodiplogasteridae</taxon>
        <taxon>Pristionchus</taxon>
    </lineage>
</organism>